<evidence type="ECO:0000256" key="2">
    <source>
        <dbReference type="ARBA" id="ARBA00008883"/>
    </source>
</evidence>
<evidence type="ECO:0000259" key="17">
    <source>
        <dbReference type="Pfam" id="PF13614"/>
    </source>
</evidence>
<evidence type="ECO:0000256" key="13">
    <source>
        <dbReference type="ARBA" id="ARBA00053015"/>
    </source>
</evidence>
<reference evidence="20" key="1">
    <citation type="journal article" date="2018" name="Front. Microbiol.">
        <title>Genome-Based Analysis Reveals the Taxonomy and Diversity of the Family Idiomarinaceae.</title>
        <authorList>
            <person name="Liu Y."/>
            <person name="Lai Q."/>
            <person name="Shao Z."/>
        </authorList>
    </citation>
    <scope>NUCLEOTIDE SEQUENCE [LARGE SCALE GENOMIC DNA]</scope>
    <source>
        <strain evidence="20">908033</strain>
    </source>
</reference>
<feature type="coiled-coil region" evidence="14">
    <location>
        <begin position="253"/>
        <end position="366"/>
    </location>
</feature>
<comment type="caution">
    <text evidence="19">The sequence shown here is derived from an EMBL/GenBank/DDBJ whole genome shotgun (WGS) entry which is preliminary data.</text>
</comment>
<dbReference type="GO" id="GO:0004715">
    <property type="term" value="F:non-membrane spanning protein tyrosine kinase activity"/>
    <property type="evidence" value="ECO:0007669"/>
    <property type="project" value="UniProtKB-EC"/>
</dbReference>
<evidence type="ECO:0000256" key="11">
    <source>
        <dbReference type="ARBA" id="ARBA00023136"/>
    </source>
</evidence>
<evidence type="ECO:0000256" key="12">
    <source>
        <dbReference type="ARBA" id="ARBA00023137"/>
    </source>
</evidence>
<dbReference type="GO" id="GO:0005886">
    <property type="term" value="C:plasma membrane"/>
    <property type="evidence" value="ECO:0007669"/>
    <property type="project" value="UniProtKB-SubCell"/>
</dbReference>
<dbReference type="Pfam" id="PF23607">
    <property type="entry name" value="WZC_N"/>
    <property type="match status" value="1"/>
</dbReference>
<feature type="transmembrane region" description="Helical" evidence="15">
    <location>
        <begin position="31"/>
        <end position="50"/>
    </location>
</feature>
<dbReference type="EC" id="2.7.10.2" evidence="19"/>
<evidence type="ECO:0000259" key="18">
    <source>
        <dbReference type="Pfam" id="PF13807"/>
    </source>
</evidence>
<keyword evidence="6 15" id="KW-0812">Transmembrane</keyword>
<keyword evidence="14" id="KW-0175">Coiled coil</keyword>
<dbReference type="InterPro" id="IPR027417">
    <property type="entry name" value="P-loop_NTPase"/>
</dbReference>
<evidence type="ECO:0000256" key="7">
    <source>
        <dbReference type="ARBA" id="ARBA00022741"/>
    </source>
</evidence>
<gene>
    <name evidence="19" type="ORF">CWE24_02050</name>
</gene>
<dbReference type="STRING" id="519452.SAMN04488139_0545"/>
<dbReference type="Pfam" id="PF13807">
    <property type="entry name" value="GNVR"/>
    <property type="match status" value="1"/>
</dbReference>
<dbReference type="PANTHER" id="PTHR32309">
    <property type="entry name" value="TYROSINE-PROTEIN KINASE"/>
    <property type="match status" value="1"/>
</dbReference>
<organism evidence="19 20">
    <name type="scientific">Pseudidiomarina donghaiensis</name>
    <dbReference type="NCBI Taxonomy" id="519452"/>
    <lineage>
        <taxon>Bacteria</taxon>
        <taxon>Pseudomonadati</taxon>
        <taxon>Pseudomonadota</taxon>
        <taxon>Gammaproteobacteria</taxon>
        <taxon>Alteromonadales</taxon>
        <taxon>Idiomarinaceae</taxon>
        <taxon>Pseudidiomarina</taxon>
    </lineage>
</organism>
<evidence type="ECO:0000256" key="5">
    <source>
        <dbReference type="ARBA" id="ARBA00022679"/>
    </source>
</evidence>
<dbReference type="AlphaFoldDB" id="A0A432XKT6"/>
<feature type="domain" description="Polysaccharide chain length determinant N-terminal" evidence="16">
    <location>
        <begin position="15"/>
        <end position="106"/>
    </location>
</feature>
<keyword evidence="5 19" id="KW-0808">Transferase</keyword>
<feature type="domain" description="Tyrosine-protein kinase G-rich" evidence="18">
    <location>
        <begin position="365"/>
        <end position="446"/>
    </location>
</feature>
<protein>
    <submittedName>
        <fullName evidence="19">Tyrosine-protein kinase</fullName>
        <ecNumber evidence="19">2.7.10.2</ecNumber>
    </submittedName>
</protein>
<dbReference type="EMBL" id="PIPU01000001">
    <property type="protein sequence ID" value="RUO49310.1"/>
    <property type="molecule type" value="Genomic_DNA"/>
</dbReference>
<dbReference type="SUPFAM" id="SSF52540">
    <property type="entry name" value="P-loop containing nucleoside triphosphate hydrolases"/>
    <property type="match status" value="1"/>
</dbReference>
<evidence type="ECO:0000256" key="8">
    <source>
        <dbReference type="ARBA" id="ARBA00022777"/>
    </source>
</evidence>
<dbReference type="RefSeq" id="WP_092837206.1">
    <property type="nucleotide sequence ID" value="NZ_FPCF01000001.1"/>
</dbReference>
<dbReference type="InterPro" id="IPR003856">
    <property type="entry name" value="LPS_length_determ_N"/>
</dbReference>
<dbReference type="GO" id="GO:0042802">
    <property type="term" value="F:identical protein binding"/>
    <property type="evidence" value="ECO:0007669"/>
    <property type="project" value="UniProtKB-ARBA"/>
</dbReference>
<proteinExistence type="inferred from homology"/>
<dbReference type="GO" id="GO:0005524">
    <property type="term" value="F:ATP binding"/>
    <property type="evidence" value="ECO:0007669"/>
    <property type="project" value="UniProtKB-KW"/>
</dbReference>
<comment type="similarity">
    <text evidence="2">Belongs to the etk/wzc family.</text>
</comment>
<dbReference type="CDD" id="cd05387">
    <property type="entry name" value="BY-kinase"/>
    <property type="match status" value="1"/>
</dbReference>
<evidence type="ECO:0000259" key="16">
    <source>
        <dbReference type="Pfam" id="PF02706"/>
    </source>
</evidence>
<evidence type="ECO:0000256" key="1">
    <source>
        <dbReference type="ARBA" id="ARBA00004429"/>
    </source>
</evidence>
<keyword evidence="10 15" id="KW-1133">Transmembrane helix</keyword>
<sequence>MQNSPSPAQQRNDDDEIDLGRLFGLLVDHKWLIAGITTSFAALGVVYALLSTPIYQADALLQVEKKSSGMPALGEMAEMFAQESEAATEIEIMKSRMVVGTVVDQLKLTNVVTPNYMPVIGEFLARRAKEQDQVLIENLNVPEAELGKALELEIKDKIFTLYDSEGEEVLTGVVGAPAEKGEWLVHIADAVTPNTNSFTLVKKTRLKAITDIQQALAVSERGKQTGILSASIQNADGNYAVDVLNAVTNEYMLQNIRRNAAEAENSLEFLQRQIPTIKENLNDAEEKLNQYRLESQSVDLTIETEGLLKQLVDLEKQINELSLKEAELSRLYTKQHPSYQALIEQKANLEADRKRLADQIQNLPETQQQVLRYTRDVEVNQEIYLQLLNRMQELNVMKAGTVGNVRILDEAVVKPGPVAPKKPLIVVLATMLGGMLAVGIVFVRAMFNRGVESSEQLEQEGINVYASVPKSDTQENMNEKLVKLAKRKQTDAVRAPLLAKEDPTDLAIESLRGLRTSLHFAMLEARNNIIMISGPSPGVGKSFVTGNLAAVLAQGGAKVLLIDGDIRRGYLHNMMNANNDKGLADLLAGTSLARHTLHKEGTGGEAVNSDVSNDADTINYAPYIQSGYIEHLDFMPRGTSAPNPAELLMHNRMKQLMDQTSKDYDYVLIDTPPILAVTDAAIVGRYAGTTLLVARFGLTPAKELVHTVKRFEQNGVEVKGAILNSVERKASSYYGYGYNYHYSYAYKSE</sequence>
<evidence type="ECO:0000256" key="10">
    <source>
        <dbReference type="ARBA" id="ARBA00022989"/>
    </source>
</evidence>
<keyword evidence="4" id="KW-0997">Cell inner membrane</keyword>
<evidence type="ECO:0000256" key="6">
    <source>
        <dbReference type="ARBA" id="ARBA00022692"/>
    </source>
</evidence>
<evidence type="ECO:0000256" key="14">
    <source>
        <dbReference type="SAM" id="Coils"/>
    </source>
</evidence>
<dbReference type="InterPro" id="IPR032807">
    <property type="entry name" value="GNVR"/>
</dbReference>
<comment type="catalytic activity">
    <reaction evidence="13">
        <text>L-tyrosyl-[protein] + ATP = O-phospho-L-tyrosyl-[protein] + ADP + H(+)</text>
        <dbReference type="Rhea" id="RHEA:10596"/>
        <dbReference type="Rhea" id="RHEA-COMP:10136"/>
        <dbReference type="Rhea" id="RHEA-COMP:20101"/>
        <dbReference type="ChEBI" id="CHEBI:15378"/>
        <dbReference type="ChEBI" id="CHEBI:30616"/>
        <dbReference type="ChEBI" id="CHEBI:46858"/>
        <dbReference type="ChEBI" id="CHEBI:61978"/>
        <dbReference type="ChEBI" id="CHEBI:456216"/>
    </reaction>
</comment>
<keyword evidence="11 15" id="KW-0472">Membrane</keyword>
<evidence type="ECO:0000256" key="3">
    <source>
        <dbReference type="ARBA" id="ARBA00022475"/>
    </source>
</evidence>
<accession>A0A432XKT6</accession>
<dbReference type="InterPro" id="IPR005702">
    <property type="entry name" value="Wzc-like_C"/>
</dbReference>
<dbReference type="InterPro" id="IPR050445">
    <property type="entry name" value="Bact_polysacc_biosynth/exp"/>
</dbReference>
<keyword evidence="3" id="KW-1003">Cell membrane</keyword>
<keyword evidence="9" id="KW-0067">ATP-binding</keyword>
<evidence type="ECO:0000256" key="9">
    <source>
        <dbReference type="ARBA" id="ARBA00022840"/>
    </source>
</evidence>
<dbReference type="PANTHER" id="PTHR32309:SF32">
    <property type="entry name" value="TYROSINE-PROTEIN KINASE ETK-RELATED"/>
    <property type="match status" value="1"/>
</dbReference>
<evidence type="ECO:0000256" key="4">
    <source>
        <dbReference type="ARBA" id="ARBA00022519"/>
    </source>
</evidence>
<keyword evidence="20" id="KW-1185">Reference proteome</keyword>
<dbReference type="Pfam" id="PF13614">
    <property type="entry name" value="AAA_31"/>
    <property type="match status" value="1"/>
</dbReference>
<comment type="subcellular location">
    <subcellularLocation>
        <location evidence="1">Cell inner membrane</location>
        <topology evidence="1">Multi-pass membrane protein</topology>
    </subcellularLocation>
</comment>
<name>A0A432XKT6_9GAMM</name>
<keyword evidence="8 19" id="KW-0418">Kinase</keyword>
<dbReference type="OrthoDB" id="9775724at2"/>
<dbReference type="FunFam" id="3.40.50.300:FF:000527">
    <property type="entry name" value="Tyrosine-protein kinase etk"/>
    <property type="match status" value="1"/>
</dbReference>
<feature type="domain" description="AAA" evidence="17">
    <location>
        <begin position="529"/>
        <end position="713"/>
    </location>
</feature>
<evidence type="ECO:0000313" key="19">
    <source>
        <dbReference type="EMBL" id="RUO49310.1"/>
    </source>
</evidence>
<dbReference type="Gene3D" id="3.40.50.300">
    <property type="entry name" value="P-loop containing nucleotide triphosphate hydrolases"/>
    <property type="match status" value="1"/>
</dbReference>
<dbReference type="InterPro" id="IPR025669">
    <property type="entry name" value="AAA_dom"/>
</dbReference>
<evidence type="ECO:0000313" key="20">
    <source>
        <dbReference type="Proteomes" id="UP000286985"/>
    </source>
</evidence>
<keyword evidence="7" id="KW-0547">Nucleotide-binding</keyword>
<evidence type="ECO:0000256" key="15">
    <source>
        <dbReference type="SAM" id="Phobius"/>
    </source>
</evidence>
<dbReference type="Proteomes" id="UP000286985">
    <property type="component" value="Unassembled WGS sequence"/>
</dbReference>
<dbReference type="Pfam" id="PF02706">
    <property type="entry name" value="Wzz"/>
    <property type="match status" value="1"/>
</dbReference>
<keyword evidence="12" id="KW-0829">Tyrosine-protein kinase</keyword>
<feature type="transmembrane region" description="Helical" evidence="15">
    <location>
        <begin position="424"/>
        <end position="447"/>
    </location>
</feature>